<protein>
    <recommendedName>
        <fullName evidence="2">Proline hydroxylase</fullName>
    </recommendedName>
</protein>
<dbReference type="SUPFAM" id="SSF51197">
    <property type="entry name" value="Clavaminate synthase-like"/>
    <property type="match status" value="1"/>
</dbReference>
<dbReference type="GO" id="GO:0046872">
    <property type="term" value="F:metal ion binding"/>
    <property type="evidence" value="ECO:0007669"/>
    <property type="project" value="UniProtKB-ARBA"/>
</dbReference>
<dbReference type="EMBL" id="UINC01040073">
    <property type="protein sequence ID" value="SVB39434.1"/>
    <property type="molecule type" value="Genomic_DNA"/>
</dbReference>
<dbReference type="PANTHER" id="PTHR20883:SF48">
    <property type="entry name" value="ECTOINE DIOXYGENASE"/>
    <property type="match status" value="1"/>
</dbReference>
<dbReference type="Gene3D" id="2.60.120.620">
    <property type="entry name" value="q2cbj1_9rhob like domain"/>
    <property type="match status" value="1"/>
</dbReference>
<name>A0A382DN72_9ZZZZ</name>
<dbReference type="InterPro" id="IPR008775">
    <property type="entry name" value="Phytyl_CoA_dOase-like"/>
</dbReference>
<evidence type="ECO:0000313" key="1">
    <source>
        <dbReference type="EMBL" id="SVB39434.1"/>
    </source>
</evidence>
<dbReference type="AlphaFoldDB" id="A0A382DN72"/>
<organism evidence="1">
    <name type="scientific">marine metagenome</name>
    <dbReference type="NCBI Taxonomy" id="408172"/>
    <lineage>
        <taxon>unclassified sequences</taxon>
        <taxon>metagenomes</taxon>
        <taxon>ecological metagenomes</taxon>
    </lineage>
</organism>
<gene>
    <name evidence="1" type="ORF">METZ01_LOCUS192288</name>
</gene>
<proteinExistence type="predicted"/>
<dbReference type="GO" id="GO:0016491">
    <property type="term" value="F:oxidoreductase activity"/>
    <property type="evidence" value="ECO:0007669"/>
    <property type="project" value="UniProtKB-ARBA"/>
</dbReference>
<dbReference type="PANTHER" id="PTHR20883">
    <property type="entry name" value="PHYTANOYL-COA DIOXYGENASE DOMAIN CONTAINING 1"/>
    <property type="match status" value="1"/>
</dbReference>
<dbReference type="Pfam" id="PF05721">
    <property type="entry name" value="PhyH"/>
    <property type="match status" value="1"/>
</dbReference>
<accession>A0A382DN72</accession>
<reference evidence="1" key="1">
    <citation type="submission" date="2018-05" db="EMBL/GenBank/DDBJ databases">
        <authorList>
            <person name="Lanie J.A."/>
            <person name="Ng W.-L."/>
            <person name="Kazmierczak K.M."/>
            <person name="Andrzejewski T.M."/>
            <person name="Davidsen T.M."/>
            <person name="Wayne K.J."/>
            <person name="Tettelin H."/>
            <person name="Glass J.I."/>
            <person name="Rusch D."/>
            <person name="Podicherti R."/>
            <person name="Tsui H.-C.T."/>
            <person name="Winkler M.E."/>
        </authorList>
    </citation>
    <scope>NUCLEOTIDE SEQUENCE</scope>
</reference>
<sequence length="256" mass="28922">MKLNEKQLKEIDEIGYVILPGWFSNEEVKNIQKEMITVFKEKTEANVVEKSSGEVRTAMGLHLRSKLFDDLTRHPKFFEPARQLRGDNLYIQQTKINVKAAFTGEVWQWHYDFATHSGEDGVPKPLALNLHVFLDDVSEFNGPLFFIPKSHKYGSAPSKLDTLTTSYPLWTVDQQTVKNLVKENGIASAHGKAGTALIFVDNLVHGSAQNMSPMDRTIFSVILNPCNNAQTKFTRPDYKHGQDFKPIKASSINSLI</sequence>
<evidence type="ECO:0008006" key="2">
    <source>
        <dbReference type="Google" id="ProtNLM"/>
    </source>
</evidence>